<protein>
    <submittedName>
        <fullName evidence="2">Uncharacterized protein</fullName>
    </submittedName>
</protein>
<keyword evidence="3" id="KW-1185">Reference proteome</keyword>
<dbReference type="Proteomes" id="UP001428341">
    <property type="component" value="Unassembled WGS sequence"/>
</dbReference>
<dbReference type="EMBL" id="JBCGBO010000005">
    <property type="protein sequence ID" value="KAK9202498.1"/>
    <property type="molecule type" value="Genomic_DNA"/>
</dbReference>
<evidence type="ECO:0000313" key="2">
    <source>
        <dbReference type="EMBL" id="KAK9202498.1"/>
    </source>
</evidence>
<evidence type="ECO:0000256" key="1">
    <source>
        <dbReference type="SAM" id="MobiDB-lite"/>
    </source>
</evidence>
<organism evidence="2 3">
    <name type="scientific">Citrus x changshan-huyou</name>
    <dbReference type="NCBI Taxonomy" id="2935761"/>
    <lineage>
        <taxon>Eukaryota</taxon>
        <taxon>Viridiplantae</taxon>
        <taxon>Streptophyta</taxon>
        <taxon>Embryophyta</taxon>
        <taxon>Tracheophyta</taxon>
        <taxon>Spermatophyta</taxon>
        <taxon>Magnoliopsida</taxon>
        <taxon>eudicotyledons</taxon>
        <taxon>Gunneridae</taxon>
        <taxon>Pentapetalae</taxon>
        <taxon>rosids</taxon>
        <taxon>malvids</taxon>
        <taxon>Sapindales</taxon>
        <taxon>Rutaceae</taxon>
        <taxon>Aurantioideae</taxon>
        <taxon>Citrus</taxon>
    </lineage>
</organism>
<evidence type="ECO:0000313" key="3">
    <source>
        <dbReference type="Proteomes" id="UP001428341"/>
    </source>
</evidence>
<feature type="region of interest" description="Disordered" evidence="1">
    <location>
        <begin position="126"/>
        <end position="201"/>
    </location>
</feature>
<dbReference type="InterPro" id="IPR053313">
    <property type="entry name" value="RGF"/>
</dbReference>
<gene>
    <name evidence="2" type="ORF">WN944_017709</name>
</gene>
<dbReference type="AlphaFoldDB" id="A0AAP0ME91"/>
<accession>A0AAP0ME91</accession>
<name>A0AAP0ME91_9ROSI</name>
<reference evidence="2 3" key="1">
    <citation type="submission" date="2024-05" db="EMBL/GenBank/DDBJ databases">
        <title>Haplotype-resolved chromosome-level genome assembly of Huyou (Citrus changshanensis).</title>
        <authorList>
            <person name="Miao C."/>
            <person name="Chen W."/>
            <person name="Wu Y."/>
            <person name="Wang L."/>
            <person name="Zhao S."/>
            <person name="Grierson D."/>
            <person name="Xu C."/>
            <person name="Chen K."/>
        </authorList>
    </citation>
    <scope>NUCLEOTIDE SEQUENCE [LARGE SCALE GENOMIC DNA]</scope>
    <source>
        <strain evidence="2">01-14</strain>
        <tissue evidence="2">Leaf</tissue>
    </source>
</reference>
<proteinExistence type="predicted"/>
<dbReference type="PANTHER" id="PTHR34961:SF1">
    <property type="entry name" value="ROOT MERISTEM GROWTH FACTOR 10"/>
    <property type="match status" value="1"/>
</dbReference>
<dbReference type="PANTHER" id="PTHR34961">
    <property type="entry name" value="TRANSMEMBRANE PROTEIN"/>
    <property type="match status" value="1"/>
</dbReference>
<sequence length="201" mass="21949">MDLADFVRNKLGIKEMLNMCVMMPGMGFSVKGATVRGGTGTGKAEERVEKTVFDLKLEGLSLLHACHARPLDANIDDKKLEKKFRISNHKNEETSVDKVPVLPKTNKSSTLSTELGATRGVGVRETSYLGDNNAQKGLKDAKTNQKISEDDEAETTSGSALKTDESLVSVSWRLPRNKRGGKHPGFNSDYSPPKTHPPSHN</sequence>
<comment type="caution">
    <text evidence="2">The sequence shown here is derived from an EMBL/GenBank/DDBJ whole genome shotgun (WGS) entry which is preliminary data.</text>
</comment>